<keyword evidence="2" id="KW-0378">Hydrolase</keyword>
<dbReference type="EMBL" id="CP059851">
    <property type="protein sequence ID" value="QMW22572.1"/>
    <property type="molecule type" value="Genomic_DNA"/>
</dbReference>
<dbReference type="CDD" id="cd03443">
    <property type="entry name" value="PaaI_thioesterase"/>
    <property type="match status" value="1"/>
</dbReference>
<keyword evidence="5" id="KW-1185">Reference proteome</keyword>
<dbReference type="NCBIfam" id="TIGR00369">
    <property type="entry name" value="unchar_dom_1"/>
    <property type="match status" value="1"/>
</dbReference>
<dbReference type="InterPro" id="IPR006683">
    <property type="entry name" value="Thioestr_dom"/>
</dbReference>
<evidence type="ECO:0000259" key="3">
    <source>
        <dbReference type="Pfam" id="PF03061"/>
    </source>
</evidence>
<evidence type="ECO:0000256" key="2">
    <source>
        <dbReference type="ARBA" id="ARBA00022801"/>
    </source>
</evidence>
<evidence type="ECO:0000256" key="1">
    <source>
        <dbReference type="ARBA" id="ARBA00008324"/>
    </source>
</evidence>
<dbReference type="KEGG" id="sand:H3309_14835"/>
<comment type="similarity">
    <text evidence="1">Belongs to the thioesterase PaaI family.</text>
</comment>
<dbReference type="AlphaFoldDB" id="A0A7G5IGT0"/>
<feature type="domain" description="Thioesterase" evidence="3">
    <location>
        <begin position="68"/>
        <end position="145"/>
    </location>
</feature>
<dbReference type="Proteomes" id="UP000515292">
    <property type="component" value="Chromosome"/>
</dbReference>
<sequence length="162" mass="16785">MCRPMSSAPLPKDALASMSGLELMQAMASGALPRAPIGELMGFNGMSVGDGWVEFFATPTAAHYNPIGTVHGGFAATLLDSCMACAVHTRVAAGFGYTTVDLNITYLKAMTDATGRVTARGEVISASKRIATARGSIVDAEGRLLATGTTTCLVFPLTPRGR</sequence>
<dbReference type="PANTHER" id="PTHR21660">
    <property type="entry name" value="THIOESTERASE SUPERFAMILY MEMBER-RELATED"/>
    <property type="match status" value="1"/>
</dbReference>
<organism evidence="4 5">
    <name type="scientific">Sandaracinobacteroides saxicola</name>
    <dbReference type="NCBI Taxonomy" id="2759707"/>
    <lineage>
        <taxon>Bacteria</taxon>
        <taxon>Pseudomonadati</taxon>
        <taxon>Pseudomonadota</taxon>
        <taxon>Alphaproteobacteria</taxon>
        <taxon>Sphingomonadales</taxon>
        <taxon>Sphingosinicellaceae</taxon>
        <taxon>Sandaracinobacteroides</taxon>
    </lineage>
</organism>
<dbReference type="Pfam" id="PF03061">
    <property type="entry name" value="4HBT"/>
    <property type="match status" value="1"/>
</dbReference>
<dbReference type="InterPro" id="IPR039298">
    <property type="entry name" value="ACOT13"/>
</dbReference>
<dbReference type="SUPFAM" id="SSF54637">
    <property type="entry name" value="Thioesterase/thiol ester dehydrase-isomerase"/>
    <property type="match status" value="1"/>
</dbReference>
<dbReference type="Gene3D" id="3.10.129.10">
    <property type="entry name" value="Hotdog Thioesterase"/>
    <property type="match status" value="1"/>
</dbReference>
<dbReference type="InterPro" id="IPR003736">
    <property type="entry name" value="PAAI_dom"/>
</dbReference>
<dbReference type="InterPro" id="IPR029069">
    <property type="entry name" value="HotDog_dom_sf"/>
</dbReference>
<protein>
    <submittedName>
        <fullName evidence="4">PaaI family thioesterase</fullName>
    </submittedName>
</protein>
<accession>A0A7G5IGT0</accession>
<dbReference type="GO" id="GO:0047617">
    <property type="term" value="F:fatty acyl-CoA hydrolase activity"/>
    <property type="evidence" value="ECO:0007669"/>
    <property type="project" value="InterPro"/>
</dbReference>
<reference evidence="4 5" key="1">
    <citation type="submission" date="2020-07" db="EMBL/GenBank/DDBJ databases">
        <title>Complete genome sequence for Sandaracinobacter sp. M6.</title>
        <authorList>
            <person name="Tang Y."/>
            <person name="Liu Q."/>
            <person name="Guo Z."/>
            <person name="Lei P."/>
            <person name="Huang B."/>
        </authorList>
    </citation>
    <scope>NUCLEOTIDE SEQUENCE [LARGE SCALE GENOMIC DNA]</scope>
    <source>
        <strain evidence="4 5">M6</strain>
    </source>
</reference>
<evidence type="ECO:0000313" key="5">
    <source>
        <dbReference type="Proteomes" id="UP000515292"/>
    </source>
</evidence>
<dbReference type="PANTHER" id="PTHR21660:SF1">
    <property type="entry name" value="ACYL-COENZYME A THIOESTERASE 13"/>
    <property type="match status" value="1"/>
</dbReference>
<proteinExistence type="inferred from homology"/>
<evidence type="ECO:0000313" key="4">
    <source>
        <dbReference type="EMBL" id="QMW22572.1"/>
    </source>
</evidence>
<name>A0A7G5IGT0_9SPHN</name>
<gene>
    <name evidence="4" type="ORF">H3309_14835</name>
</gene>